<dbReference type="InterPro" id="IPR032867">
    <property type="entry name" value="DYW_dom"/>
</dbReference>
<keyword evidence="3" id="KW-1185">Reference proteome</keyword>
<reference evidence="3" key="1">
    <citation type="journal article" date="2017" name="Nat. Commun.">
        <title>The asparagus genome sheds light on the origin and evolution of a young Y chromosome.</title>
        <authorList>
            <person name="Harkess A."/>
            <person name="Zhou J."/>
            <person name="Xu C."/>
            <person name="Bowers J.E."/>
            <person name="Van der Hulst R."/>
            <person name="Ayyampalayam S."/>
            <person name="Mercati F."/>
            <person name="Riccardi P."/>
            <person name="McKain M.R."/>
            <person name="Kakrana A."/>
            <person name="Tang H."/>
            <person name="Ray J."/>
            <person name="Groenendijk J."/>
            <person name="Arikit S."/>
            <person name="Mathioni S.M."/>
            <person name="Nakano M."/>
            <person name="Shan H."/>
            <person name="Telgmann-Rauber A."/>
            <person name="Kanno A."/>
            <person name="Yue Z."/>
            <person name="Chen H."/>
            <person name="Li W."/>
            <person name="Chen Y."/>
            <person name="Xu X."/>
            <person name="Zhang Y."/>
            <person name="Luo S."/>
            <person name="Chen H."/>
            <person name="Gao J."/>
            <person name="Mao Z."/>
            <person name="Pires J.C."/>
            <person name="Luo M."/>
            <person name="Kudrna D."/>
            <person name="Wing R.A."/>
            <person name="Meyers B.C."/>
            <person name="Yi K."/>
            <person name="Kong H."/>
            <person name="Lavrijsen P."/>
            <person name="Sunseri F."/>
            <person name="Falavigna A."/>
            <person name="Ye Y."/>
            <person name="Leebens-Mack J.H."/>
            <person name="Chen G."/>
        </authorList>
    </citation>
    <scope>NUCLEOTIDE SEQUENCE [LARGE SCALE GENOMIC DNA]</scope>
    <source>
        <strain evidence="3">cv. DH0086</strain>
    </source>
</reference>
<organism evidence="2 3">
    <name type="scientific">Asparagus officinalis</name>
    <name type="common">Garden asparagus</name>
    <dbReference type="NCBI Taxonomy" id="4686"/>
    <lineage>
        <taxon>Eukaryota</taxon>
        <taxon>Viridiplantae</taxon>
        <taxon>Streptophyta</taxon>
        <taxon>Embryophyta</taxon>
        <taxon>Tracheophyta</taxon>
        <taxon>Spermatophyta</taxon>
        <taxon>Magnoliopsida</taxon>
        <taxon>Liliopsida</taxon>
        <taxon>Asparagales</taxon>
        <taxon>Asparagaceae</taxon>
        <taxon>Asparagoideae</taxon>
        <taxon>Asparagus</taxon>
    </lineage>
</organism>
<name>A0A5P1FCJ7_ASPOF</name>
<accession>A0A5P1FCJ7</accession>
<proteinExistence type="predicted"/>
<dbReference type="Gramene" id="ONK74569">
    <property type="protein sequence ID" value="ONK74569"/>
    <property type="gene ID" value="A4U43_C03F7810"/>
</dbReference>
<dbReference type="GO" id="GO:0008270">
    <property type="term" value="F:zinc ion binding"/>
    <property type="evidence" value="ECO:0007669"/>
    <property type="project" value="InterPro"/>
</dbReference>
<feature type="domain" description="DYW" evidence="1">
    <location>
        <begin position="52"/>
        <end position="121"/>
    </location>
</feature>
<evidence type="ECO:0000313" key="2">
    <source>
        <dbReference type="EMBL" id="ONK74569.1"/>
    </source>
</evidence>
<dbReference type="Pfam" id="PF14432">
    <property type="entry name" value="DYW_deaminase"/>
    <property type="match status" value="1"/>
</dbReference>
<evidence type="ECO:0000313" key="3">
    <source>
        <dbReference type="Proteomes" id="UP000243459"/>
    </source>
</evidence>
<dbReference type="Proteomes" id="UP000243459">
    <property type="component" value="Chromosome 3"/>
</dbReference>
<protein>
    <recommendedName>
        <fullName evidence="1">DYW domain-containing protein</fullName>
    </recommendedName>
</protein>
<gene>
    <name evidence="2" type="ORF">A4U43_C03F7810</name>
</gene>
<evidence type="ECO:0000259" key="1">
    <source>
        <dbReference type="Pfam" id="PF14432"/>
    </source>
</evidence>
<dbReference type="EMBL" id="CM007383">
    <property type="protein sequence ID" value="ONK74569.1"/>
    <property type="molecule type" value="Genomic_DNA"/>
</dbReference>
<sequence length="122" mass="14270">MRERHIKKELGVSWIQVRNETHVFASEDNRHPLIDEICRKLAQLIYQIKLIGYKPDIASVWHDVEDEQREEYLSYHSENPAVAFGLISTPHGDTIHVIKNLRVCNDCHTALKLISNVTERER</sequence>
<dbReference type="AlphaFoldDB" id="A0A5P1FCJ7"/>
<dbReference type="OMA" id="PDIASVW"/>